<proteinExistence type="predicted"/>
<dbReference type="InterPro" id="IPR046497">
    <property type="entry name" value="DUF6590"/>
</dbReference>
<protein>
    <recommendedName>
        <fullName evidence="2">DUF6590 domain-containing protein</fullName>
    </recommendedName>
</protein>
<gene>
    <name evidence="3" type="ORF">Daesc_010200</name>
</gene>
<feature type="compositionally biased region" description="Basic residues" evidence="1">
    <location>
        <begin position="1"/>
        <end position="10"/>
    </location>
</feature>
<dbReference type="Proteomes" id="UP001369815">
    <property type="component" value="Unassembled WGS sequence"/>
</dbReference>
<feature type="domain" description="DUF6590" evidence="2">
    <location>
        <begin position="406"/>
        <end position="494"/>
    </location>
</feature>
<feature type="region of interest" description="Disordered" evidence="1">
    <location>
        <begin position="1"/>
        <end position="20"/>
    </location>
</feature>
<sequence>MQKQKHKPKSSRPWSEPKWHDQYQQWYSERVSRHGTIEYSWIGPTLPNAPDQSIPRSDAINNLVDNLAVEVGHLSVDQGIYDQGQYSDYGGSHTTTIDHASYTHDARQPNDSNYVDRVQKQRQGDKGKGKSLEVEQLVDYGSSSVDDNQPQVAARGVQLTMSDYRQGTHPQCKTQLAQKDYRTLMILDPGSDYLGVEATVAGIAVNISEQQVNGYDEPEETRAFDDDEYQEAIRRSRSETYGTQKTGEPSYSTLVAETAPSSSWSTSVDPNSYDLNPSLITGDDLPTPRGGSPVSGPMIPSALSYANYIQGTPGMEEILDSRYRVEHSTRFQPGEVFKILWSEPLGQIGGDDPISDVTKRKTAAGSKFYVGFRRFIIVTTDESHHSTCVYVIPPPSMLQFTYRNRPILTYDRRGCLKKGVRPSKHGIIYTAGSKPRLLKNEPELGFTPVALQVYAEGEKLAKESRVNYSKLVTIEHNVKVFFIGSITGEDFENVSYAVDVCWDKKMRLSSKKSRR</sequence>
<organism evidence="3 4">
    <name type="scientific">Daldinia eschscholtzii</name>
    <dbReference type="NCBI Taxonomy" id="292717"/>
    <lineage>
        <taxon>Eukaryota</taxon>
        <taxon>Fungi</taxon>
        <taxon>Dikarya</taxon>
        <taxon>Ascomycota</taxon>
        <taxon>Pezizomycotina</taxon>
        <taxon>Sordariomycetes</taxon>
        <taxon>Xylariomycetidae</taxon>
        <taxon>Xylariales</taxon>
        <taxon>Hypoxylaceae</taxon>
        <taxon>Daldinia</taxon>
    </lineage>
</organism>
<keyword evidence="4" id="KW-1185">Reference proteome</keyword>
<dbReference type="Pfam" id="PF20233">
    <property type="entry name" value="DUF6590"/>
    <property type="match status" value="2"/>
</dbReference>
<dbReference type="AlphaFoldDB" id="A0AAX6M7L5"/>
<feature type="domain" description="DUF6590" evidence="2">
    <location>
        <begin position="329"/>
        <end position="391"/>
    </location>
</feature>
<dbReference type="EMBL" id="JBANMG010000010">
    <property type="protein sequence ID" value="KAK6948434.1"/>
    <property type="molecule type" value="Genomic_DNA"/>
</dbReference>
<evidence type="ECO:0000313" key="4">
    <source>
        <dbReference type="Proteomes" id="UP001369815"/>
    </source>
</evidence>
<evidence type="ECO:0000313" key="3">
    <source>
        <dbReference type="EMBL" id="KAK6948434.1"/>
    </source>
</evidence>
<reference evidence="3 4" key="1">
    <citation type="journal article" date="2024" name="Front Chem Biol">
        <title>Unveiling the potential of Daldinia eschscholtzii MFLUCC 19-0629 through bioactivity and bioinformatics studies for enhanced sustainable agriculture production.</title>
        <authorList>
            <person name="Brooks S."/>
            <person name="Weaver J.A."/>
            <person name="Klomchit A."/>
            <person name="Alharthi S.A."/>
            <person name="Onlamun T."/>
            <person name="Nurani R."/>
            <person name="Vong T.K."/>
            <person name="Alberti F."/>
            <person name="Greco C."/>
        </authorList>
    </citation>
    <scope>NUCLEOTIDE SEQUENCE [LARGE SCALE GENOMIC DNA]</scope>
    <source>
        <strain evidence="3">MFLUCC 19-0629</strain>
    </source>
</reference>
<accession>A0AAX6M7L5</accession>
<name>A0AAX6M7L5_9PEZI</name>
<evidence type="ECO:0000256" key="1">
    <source>
        <dbReference type="SAM" id="MobiDB-lite"/>
    </source>
</evidence>
<comment type="caution">
    <text evidence="3">The sequence shown here is derived from an EMBL/GenBank/DDBJ whole genome shotgun (WGS) entry which is preliminary data.</text>
</comment>
<dbReference type="PANTHER" id="PTHR35391">
    <property type="entry name" value="C2H2-TYPE DOMAIN-CONTAINING PROTEIN-RELATED"/>
    <property type="match status" value="1"/>
</dbReference>
<dbReference type="PANTHER" id="PTHR35391:SF5">
    <property type="entry name" value="DUF6590 DOMAIN-CONTAINING PROTEIN"/>
    <property type="match status" value="1"/>
</dbReference>
<evidence type="ECO:0000259" key="2">
    <source>
        <dbReference type="Pfam" id="PF20233"/>
    </source>
</evidence>